<evidence type="ECO:0000256" key="5">
    <source>
        <dbReference type="ARBA" id="ARBA00001954"/>
    </source>
</evidence>
<keyword evidence="22" id="KW-1185">Reference proteome</keyword>
<dbReference type="InterPro" id="IPR013785">
    <property type="entry name" value="Aldolase_TIM"/>
</dbReference>
<keyword evidence="12" id="KW-0408">Iron</keyword>
<dbReference type="Gene3D" id="3.20.20.70">
    <property type="entry name" value="Aldolase class I"/>
    <property type="match status" value="1"/>
</dbReference>
<evidence type="ECO:0000313" key="21">
    <source>
        <dbReference type="EMBL" id="QLQ78555.1"/>
    </source>
</evidence>
<feature type="binding site" evidence="20">
    <location>
        <begin position="156"/>
        <end position="159"/>
    </location>
    <ligand>
        <name>substrate</name>
    </ligand>
</feature>
<evidence type="ECO:0000256" key="4">
    <source>
        <dbReference type="ARBA" id="ARBA00001947"/>
    </source>
</evidence>
<feature type="binding site" evidence="20">
    <location>
        <position position="187"/>
    </location>
    <ligand>
        <name>substrate</name>
    </ligand>
</feature>
<feature type="binding site" evidence="19">
    <location>
        <position position="80"/>
    </location>
    <ligand>
        <name>a divalent metal cation</name>
        <dbReference type="ChEBI" id="CHEBI:60240"/>
    </ligand>
</feature>
<evidence type="ECO:0000313" key="22">
    <source>
        <dbReference type="Proteomes" id="UP000510647"/>
    </source>
</evidence>
<dbReference type="FunFam" id="3.20.20.70:FF:000074">
    <property type="entry name" value="Ribulose-phosphate 3-epimerase"/>
    <property type="match status" value="1"/>
</dbReference>
<evidence type="ECO:0000256" key="7">
    <source>
        <dbReference type="ARBA" id="ARBA00009541"/>
    </source>
</evidence>
<gene>
    <name evidence="21" type="ORF">HG537_0A08020</name>
</gene>
<dbReference type="EC" id="5.1.3.1" evidence="8 17"/>
<comment type="cofactor">
    <cofactor evidence="2">
        <name>Mn(2+)</name>
        <dbReference type="ChEBI" id="CHEBI:29035"/>
    </cofactor>
</comment>
<evidence type="ECO:0000256" key="17">
    <source>
        <dbReference type="PIRNR" id="PIRNR001461"/>
    </source>
</evidence>
<feature type="active site" description="Proton donor" evidence="18">
    <location>
        <position position="185"/>
    </location>
</feature>
<sequence length="238" mass="25884">MVKPIIAPSILASDFANLGCECHRVINAGADWLHIDVMDGHFVPNITLGQPIVSSLRRAVPRAGDSSNVDQKPAAFFDCHMMVEEPEKWVEEFVKCGADQFTFHYEATKDPLALVKLIKQHGCRAACAIKPGTPVDVLYELGPHLDMALVMTVEPGFGGQKFMIDMMPKVEKLRERFPDLDIQVDGGLGRDTIPHAAKAGANVIVAGTSVFTATDPADLISFMKSQVRDNLASKGLLT</sequence>
<keyword evidence="10 19" id="KW-0479">Metal-binding</keyword>
<name>A0A7H9HQD4_9SACH</name>
<keyword evidence="15 17" id="KW-0119">Carbohydrate metabolism</keyword>
<feature type="binding site" evidence="20">
    <location>
        <position position="9"/>
    </location>
    <ligand>
        <name>substrate</name>
    </ligand>
</feature>
<dbReference type="GO" id="GO:0006098">
    <property type="term" value="P:pentose-phosphate shunt"/>
    <property type="evidence" value="ECO:0007669"/>
    <property type="project" value="UniProtKB-UniPathway"/>
</dbReference>
<evidence type="ECO:0000256" key="15">
    <source>
        <dbReference type="ARBA" id="ARBA00023277"/>
    </source>
</evidence>
<comment type="cofactor">
    <cofactor evidence="5">
        <name>Fe(2+)</name>
        <dbReference type="ChEBI" id="CHEBI:29033"/>
    </cofactor>
</comment>
<accession>A0A7H9HQD4</accession>
<comment type="pathway">
    <text evidence="6">Carbohydrate degradation; pentose phosphate pathway; D-xylulose 5-phosphate from D-ribulose 5-phosphate (non-oxidative stage): step 1/1.</text>
</comment>
<evidence type="ECO:0000256" key="2">
    <source>
        <dbReference type="ARBA" id="ARBA00001936"/>
    </source>
</evidence>
<feature type="binding site" evidence="20">
    <location>
        <position position="80"/>
    </location>
    <ligand>
        <name>substrate</name>
    </ligand>
</feature>
<dbReference type="PIRSF" id="PIRSF001461">
    <property type="entry name" value="RPE"/>
    <property type="match status" value="1"/>
</dbReference>
<dbReference type="PROSITE" id="PS01086">
    <property type="entry name" value="RIBUL_P_3_EPIMER_2"/>
    <property type="match status" value="1"/>
</dbReference>
<dbReference type="EMBL" id="CP059267">
    <property type="protein sequence ID" value="QLQ78555.1"/>
    <property type="molecule type" value="Genomic_DNA"/>
</dbReference>
<evidence type="ECO:0000256" key="14">
    <source>
        <dbReference type="ARBA" id="ARBA00023235"/>
    </source>
</evidence>
<evidence type="ECO:0000256" key="16">
    <source>
        <dbReference type="ARBA" id="ARBA00023285"/>
    </source>
</evidence>
<evidence type="ECO:0000256" key="19">
    <source>
        <dbReference type="PIRSR" id="PIRSR001461-2"/>
    </source>
</evidence>
<evidence type="ECO:0000256" key="1">
    <source>
        <dbReference type="ARBA" id="ARBA00001782"/>
    </source>
</evidence>
<keyword evidence="14 17" id="KW-0413">Isomerase</keyword>
<evidence type="ECO:0000256" key="8">
    <source>
        <dbReference type="ARBA" id="ARBA00013188"/>
    </source>
</evidence>
<dbReference type="PANTHER" id="PTHR11749">
    <property type="entry name" value="RIBULOSE-5-PHOSPHATE-3-EPIMERASE"/>
    <property type="match status" value="1"/>
</dbReference>
<comment type="catalytic activity">
    <reaction evidence="1 17">
        <text>D-ribulose 5-phosphate = D-xylulose 5-phosphate</text>
        <dbReference type="Rhea" id="RHEA:13677"/>
        <dbReference type="ChEBI" id="CHEBI:57737"/>
        <dbReference type="ChEBI" id="CHEBI:58121"/>
        <dbReference type="EC" id="5.1.3.1"/>
    </reaction>
</comment>
<dbReference type="OrthoDB" id="1927044at2759"/>
<feature type="active site" description="Proton acceptor" evidence="18">
    <location>
        <position position="36"/>
    </location>
</feature>
<evidence type="ECO:0000256" key="12">
    <source>
        <dbReference type="ARBA" id="ARBA00023004"/>
    </source>
</evidence>
<comment type="cofactor">
    <cofactor evidence="3">
        <name>Co(2+)</name>
        <dbReference type="ChEBI" id="CHEBI:48828"/>
    </cofactor>
</comment>
<evidence type="ECO:0000256" key="3">
    <source>
        <dbReference type="ARBA" id="ARBA00001941"/>
    </source>
</evidence>
<dbReference type="AlphaFoldDB" id="A0A7H9HQD4"/>
<evidence type="ECO:0000256" key="9">
    <source>
        <dbReference type="ARBA" id="ARBA00013920"/>
    </source>
</evidence>
<dbReference type="GO" id="GO:0046872">
    <property type="term" value="F:metal ion binding"/>
    <property type="evidence" value="ECO:0007669"/>
    <property type="project" value="UniProtKB-KW"/>
</dbReference>
<dbReference type="CDD" id="cd00429">
    <property type="entry name" value="RPE"/>
    <property type="match status" value="1"/>
</dbReference>
<organism evidence="21 22">
    <name type="scientific">Torulaspora globosa</name>
    <dbReference type="NCBI Taxonomy" id="48254"/>
    <lineage>
        <taxon>Eukaryota</taxon>
        <taxon>Fungi</taxon>
        <taxon>Dikarya</taxon>
        <taxon>Ascomycota</taxon>
        <taxon>Saccharomycotina</taxon>
        <taxon>Saccharomycetes</taxon>
        <taxon>Saccharomycetales</taxon>
        <taxon>Saccharomycetaceae</taxon>
        <taxon>Torulaspora</taxon>
    </lineage>
</organism>
<evidence type="ECO:0000256" key="18">
    <source>
        <dbReference type="PIRSR" id="PIRSR001461-1"/>
    </source>
</evidence>
<evidence type="ECO:0000256" key="10">
    <source>
        <dbReference type="ARBA" id="ARBA00022723"/>
    </source>
</evidence>
<protein>
    <recommendedName>
        <fullName evidence="9 17">Ribulose-phosphate 3-epimerase</fullName>
        <ecNumber evidence="8 17">5.1.3.1</ecNumber>
    </recommendedName>
</protein>
<feature type="binding site" evidence="19">
    <location>
        <position position="36"/>
    </location>
    <ligand>
        <name>a divalent metal cation</name>
        <dbReference type="ChEBI" id="CHEBI:60240"/>
    </ligand>
</feature>
<dbReference type="PROSITE" id="PS01085">
    <property type="entry name" value="RIBUL_P_3_EPIMER_1"/>
    <property type="match status" value="1"/>
</dbReference>
<dbReference type="GO" id="GO:0004750">
    <property type="term" value="F:D-ribulose-phosphate 3-epimerase activity"/>
    <property type="evidence" value="ECO:0007669"/>
    <property type="project" value="UniProtKB-EC"/>
</dbReference>
<comment type="cofactor">
    <cofactor evidence="19">
        <name>a divalent metal cation</name>
        <dbReference type="ChEBI" id="CHEBI:60240"/>
    </cofactor>
    <text evidence="19">Binds 1 divalent metal cation per subunit.</text>
</comment>
<evidence type="ECO:0000256" key="6">
    <source>
        <dbReference type="ARBA" id="ARBA00005016"/>
    </source>
</evidence>
<dbReference type="InterPro" id="IPR000056">
    <property type="entry name" value="Ribul_P_3_epim-like"/>
</dbReference>
<keyword evidence="11 19" id="KW-0862">Zinc</keyword>
<dbReference type="GO" id="GO:0005975">
    <property type="term" value="P:carbohydrate metabolic process"/>
    <property type="evidence" value="ECO:0007669"/>
    <property type="project" value="InterPro"/>
</dbReference>
<feature type="binding site" evidence="19">
    <location>
        <position position="34"/>
    </location>
    <ligand>
        <name>a divalent metal cation</name>
        <dbReference type="ChEBI" id="CHEBI:60240"/>
    </ligand>
</feature>
<keyword evidence="13 19" id="KW-0464">Manganese</keyword>
<proteinExistence type="inferred from homology"/>
<dbReference type="SUPFAM" id="SSF51366">
    <property type="entry name" value="Ribulose-phoshate binding barrel"/>
    <property type="match status" value="1"/>
</dbReference>
<dbReference type="Proteomes" id="UP000510647">
    <property type="component" value="Chromosome 1"/>
</dbReference>
<keyword evidence="16 19" id="KW-0170">Cobalt</keyword>
<evidence type="ECO:0000256" key="11">
    <source>
        <dbReference type="ARBA" id="ARBA00022833"/>
    </source>
</evidence>
<dbReference type="NCBIfam" id="NF004076">
    <property type="entry name" value="PRK05581.1-4"/>
    <property type="match status" value="1"/>
</dbReference>
<dbReference type="InterPro" id="IPR011060">
    <property type="entry name" value="RibuloseP-bd_barrel"/>
</dbReference>
<reference evidence="21 22" key="1">
    <citation type="submission" date="2020-06" db="EMBL/GenBank/DDBJ databases">
        <title>The yeast mating-type switching endonuclease HO is a domesticated member of an unorthodox homing genetic element family.</title>
        <authorList>
            <person name="Coughlan A.Y."/>
            <person name="Lombardi L."/>
            <person name="Braun-Galleani S."/>
            <person name="Martos A.R."/>
            <person name="Galeote V."/>
            <person name="Bigey F."/>
            <person name="Dequin S."/>
            <person name="Byrne K.P."/>
            <person name="Wolfe K.H."/>
        </authorList>
    </citation>
    <scope>NUCLEOTIDE SEQUENCE [LARGE SCALE GENOMIC DNA]</scope>
    <source>
        <strain evidence="21 22">CBS2947</strain>
    </source>
</reference>
<dbReference type="NCBIfam" id="TIGR01163">
    <property type="entry name" value="rpe"/>
    <property type="match status" value="1"/>
</dbReference>
<dbReference type="HAMAP" id="MF_02227">
    <property type="entry name" value="RPE"/>
    <property type="match status" value="1"/>
</dbReference>
<comment type="similarity">
    <text evidence="7 17">Belongs to the ribulose-phosphate 3-epimerase family.</text>
</comment>
<feature type="binding site" evidence="19">
    <location>
        <position position="185"/>
    </location>
    <ligand>
        <name>a divalent metal cation</name>
        <dbReference type="ChEBI" id="CHEBI:60240"/>
    </ligand>
</feature>
<dbReference type="UniPathway" id="UPA00115">
    <property type="reaction ID" value="UER00411"/>
</dbReference>
<evidence type="ECO:0000256" key="13">
    <source>
        <dbReference type="ARBA" id="ARBA00023211"/>
    </source>
</evidence>
<dbReference type="InterPro" id="IPR026019">
    <property type="entry name" value="Ribul_P_3_epim"/>
</dbReference>
<evidence type="ECO:0000256" key="20">
    <source>
        <dbReference type="PIRSR" id="PIRSR001461-3"/>
    </source>
</evidence>
<comment type="cofactor">
    <cofactor evidence="4">
        <name>Zn(2+)</name>
        <dbReference type="ChEBI" id="CHEBI:29105"/>
    </cofactor>
</comment>
<dbReference type="Pfam" id="PF00834">
    <property type="entry name" value="Ribul_P_3_epim"/>
    <property type="match status" value="1"/>
</dbReference>
<feature type="binding site" evidence="20">
    <location>
        <begin position="207"/>
        <end position="208"/>
    </location>
    <ligand>
        <name>substrate</name>
    </ligand>
</feature>